<dbReference type="Pfam" id="PF06197">
    <property type="entry name" value="DUF998"/>
    <property type="match status" value="1"/>
</dbReference>
<dbReference type="EMBL" id="JBBEGL010000005">
    <property type="protein sequence ID" value="MEJ2888381.1"/>
    <property type="molecule type" value="Genomic_DNA"/>
</dbReference>
<feature type="transmembrane region" description="Helical" evidence="1">
    <location>
        <begin position="61"/>
        <end position="84"/>
    </location>
</feature>
<accession>A0ABU8N7Q5</accession>
<dbReference type="RefSeq" id="WP_337714900.1">
    <property type="nucleotide sequence ID" value="NZ_JBBEGL010000005.1"/>
</dbReference>
<keyword evidence="1" id="KW-0472">Membrane</keyword>
<feature type="transmembrane region" description="Helical" evidence="1">
    <location>
        <begin position="133"/>
        <end position="154"/>
    </location>
</feature>
<feature type="transmembrane region" description="Helical" evidence="1">
    <location>
        <begin position="190"/>
        <end position="211"/>
    </location>
</feature>
<feature type="transmembrane region" description="Helical" evidence="1">
    <location>
        <begin position="166"/>
        <end position="184"/>
    </location>
</feature>
<feature type="transmembrane region" description="Helical" evidence="1">
    <location>
        <begin position="96"/>
        <end position="113"/>
    </location>
</feature>
<name>A0ABU8N7Q5_9PSEU</name>
<protein>
    <submittedName>
        <fullName evidence="2">DUF998 domain-containing protein</fullName>
    </submittedName>
</protein>
<keyword evidence="1" id="KW-1133">Transmembrane helix</keyword>
<dbReference type="Proteomes" id="UP001370100">
    <property type="component" value="Unassembled WGS sequence"/>
</dbReference>
<proteinExistence type="predicted"/>
<comment type="caution">
    <text evidence="2">The sequence shown here is derived from an EMBL/GenBank/DDBJ whole genome shotgun (WGS) entry which is preliminary data.</text>
</comment>
<evidence type="ECO:0000313" key="3">
    <source>
        <dbReference type="Proteomes" id="UP001370100"/>
    </source>
</evidence>
<reference evidence="2 3" key="1">
    <citation type="submission" date="2024-03" db="EMBL/GenBank/DDBJ databases">
        <title>Actinomycetospora sp. OC33-EN06, a novel actinomycete isolated from wild orchid (Aerides multiflora).</title>
        <authorList>
            <person name="Suriyachadkun C."/>
        </authorList>
    </citation>
    <scope>NUCLEOTIDE SEQUENCE [LARGE SCALE GENOMIC DNA]</scope>
    <source>
        <strain evidence="2 3">OC33-EN06</strain>
    </source>
</reference>
<sequence length="217" mass="21962">MSTATATTTPTTTTTHSQLGLVAAGLLGWSALSLAQAATREGFDILRHPLSQLSTGDLGWLQITNFVLAGVLVVAGAGGLRTALRGTPGAVWVPRLVRAAGTGFAAAGVLVMDPGNGFPVGAPTGVTTMSWHALGHMVAGTVSFSALIAACFVLARHFTRGGRRDLAVVSRSAGTALVVGWGWAMTGGVAGTLTLAVGAIAAMVWIAAVALRFRRTS</sequence>
<organism evidence="2 3">
    <name type="scientific">Actinomycetospora aeridis</name>
    <dbReference type="NCBI Taxonomy" id="3129231"/>
    <lineage>
        <taxon>Bacteria</taxon>
        <taxon>Bacillati</taxon>
        <taxon>Actinomycetota</taxon>
        <taxon>Actinomycetes</taxon>
        <taxon>Pseudonocardiales</taxon>
        <taxon>Pseudonocardiaceae</taxon>
        <taxon>Actinomycetospora</taxon>
    </lineage>
</organism>
<evidence type="ECO:0000256" key="1">
    <source>
        <dbReference type="SAM" id="Phobius"/>
    </source>
</evidence>
<dbReference type="InterPro" id="IPR009339">
    <property type="entry name" value="DUF998"/>
</dbReference>
<evidence type="ECO:0000313" key="2">
    <source>
        <dbReference type="EMBL" id="MEJ2888381.1"/>
    </source>
</evidence>
<keyword evidence="1" id="KW-0812">Transmembrane</keyword>
<keyword evidence="3" id="KW-1185">Reference proteome</keyword>
<gene>
    <name evidence="2" type="ORF">WCD41_18120</name>
</gene>